<keyword evidence="3" id="KW-1185">Reference proteome</keyword>
<keyword evidence="1" id="KW-0732">Signal</keyword>
<evidence type="ECO:0000313" key="3">
    <source>
        <dbReference type="Proteomes" id="UP000659047"/>
    </source>
</evidence>
<gene>
    <name evidence="2" type="ORF">JJB97_10855</name>
</gene>
<dbReference type="Proteomes" id="UP000659047">
    <property type="component" value="Unassembled WGS sequence"/>
</dbReference>
<dbReference type="EMBL" id="JAEPBH010000026">
    <property type="protein sequence ID" value="MBK4715817.1"/>
    <property type="molecule type" value="Genomic_DNA"/>
</dbReference>
<feature type="signal peptide" evidence="1">
    <location>
        <begin position="1"/>
        <end position="27"/>
    </location>
</feature>
<organism evidence="2 3">
    <name type="scientific">Tenebrionibacter intestinalis</name>
    <dbReference type="NCBI Taxonomy" id="2799638"/>
    <lineage>
        <taxon>Bacteria</taxon>
        <taxon>Pseudomonadati</taxon>
        <taxon>Pseudomonadota</taxon>
        <taxon>Gammaproteobacteria</taxon>
        <taxon>Enterobacterales</taxon>
        <taxon>Enterobacteriaceae</taxon>
        <taxon>Tenebrionibacter/Tenebrionicola group</taxon>
        <taxon>Tenebrionibacter</taxon>
    </lineage>
</organism>
<comment type="caution">
    <text evidence="2">The sequence shown here is derived from an EMBL/GenBank/DDBJ whole genome shotgun (WGS) entry which is preliminary data.</text>
</comment>
<sequence length="105" mass="11386">MNALNRLTLAAAGVIVSGMMNSTTAFADTDGVIQFSGEIIEDPCTVVQKQNTIHSTCRDSDGTLLTTQLLPRDGTLNPLPADKGKTWMRWMNDSHTTGVLTVEYN</sequence>
<protein>
    <recommendedName>
        <fullName evidence="4">Type 1 fimbrial protein</fullName>
    </recommendedName>
</protein>
<name>A0A8K0XXX5_9ENTR</name>
<accession>A0A8K0XXX5</accession>
<evidence type="ECO:0000313" key="2">
    <source>
        <dbReference type="EMBL" id="MBK4715817.1"/>
    </source>
</evidence>
<proteinExistence type="predicted"/>
<feature type="chain" id="PRO_5035434445" description="Type 1 fimbrial protein" evidence="1">
    <location>
        <begin position="28"/>
        <end position="105"/>
    </location>
</feature>
<dbReference type="RefSeq" id="WP_238714041.1">
    <property type="nucleotide sequence ID" value="NZ_JAEPBH010000026.1"/>
</dbReference>
<dbReference type="AlphaFoldDB" id="A0A8K0XXX5"/>
<evidence type="ECO:0000256" key="1">
    <source>
        <dbReference type="SAM" id="SignalP"/>
    </source>
</evidence>
<evidence type="ECO:0008006" key="4">
    <source>
        <dbReference type="Google" id="ProtNLM"/>
    </source>
</evidence>
<reference evidence="2" key="1">
    <citation type="submission" date="2021-01" db="EMBL/GenBank/DDBJ databases">
        <title>Intestinitalea alba gen. nov., sp. nov., a novel genus of the family Enterobacteriaceae, isolated from the gut of the plastic-eating mealworm Tenebrio molitor L.</title>
        <authorList>
            <person name="Yang Y."/>
        </authorList>
    </citation>
    <scope>NUCLEOTIDE SEQUENCE</scope>
    <source>
        <strain evidence="2">BIT-L3</strain>
    </source>
</reference>